<accession>A0A1G2CEB9</accession>
<keyword evidence="1" id="KW-1133">Transmembrane helix</keyword>
<proteinExistence type="predicted"/>
<comment type="caution">
    <text evidence="2">The sequence shown here is derived from an EMBL/GenBank/DDBJ whole genome shotgun (WGS) entry which is preliminary data.</text>
</comment>
<protein>
    <submittedName>
        <fullName evidence="2">Uncharacterized protein</fullName>
    </submittedName>
</protein>
<keyword evidence="1" id="KW-0812">Transmembrane</keyword>
<organism evidence="2 3">
    <name type="scientific">Candidatus Liptonbacteria bacterium RIFCSPLOWO2_01_FULL_52_25</name>
    <dbReference type="NCBI Taxonomy" id="1798650"/>
    <lineage>
        <taxon>Bacteria</taxon>
        <taxon>Candidatus Liptoniibacteriota</taxon>
    </lineage>
</organism>
<reference evidence="2 3" key="1">
    <citation type="journal article" date="2016" name="Nat. Commun.">
        <title>Thousands of microbial genomes shed light on interconnected biogeochemical processes in an aquifer system.</title>
        <authorList>
            <person name="Anantharaman K."/>
            <person name="Brown C.T."/>
            <person name="Hug L.A."/>
            <person name="Sharon I."/>
            <person name="Castelle C.J."/>
            <person name="Probst A.J."/>
            <person name="Thomas B.C."/>
            <person name="Singh A."/>
            <person name="Wilkins M.J."/>
            <person name="Karaoz U."/>
            <person name="Brodie E.L."/>
            <person name="Williams K.H."/>
            <person name="Hubbard S.S."/>
            <person name="Banfield J.F."/>
        </authorList>
    </citation>
    <scope>NUCLEOTIDE SEQUENCE [LARGE SCALE GENOMIC DNA]</scope>
</reference>
<evidence type="ECO:0000256" key="1">
    <source>
        <dbReference type="SAM" id="Phobius"/>
    </source>
</evidence>
<dbReference type="AlphaFoldDB" id="A0A1G2CEB9"/>
<evidence type="ECO:0000313" key="3">
    <source>
        <dbReference type="Proteomes" id="UP000178880"/>
    </source>
</evidence>
<evidence type="ECO:0000313" key="2">
    <source>
        <dbReference type="EMBL" id="OGY99725.1"/>
    </source>
</evidence>
<sequence length="164" mass="17155">MKRSSTLFIIIGAATLVGIGVVVFLMRQSPFGQGRDANVGMNDPTALPVAGVPTSLQVPSGDVIQIGTSHGIIEVKNFYRNIVAYESEFLIVVRTADYEITYDTTRSSFYVAVLVSTGPALTRGEEALLGLLGVTQSDACKLDVAEGLAGSPGSGPLSFCPGDL</sequence>
<keyword evidence="1" id="KW-0472">Membrane</keyword>
<dbReference type="EMBL" id="MHLA01000013">
    <property type="protein sequence ID" value="OGY99725.1"/>
    <property type="molecule type" value="Genomic_DNA"/>
</dbReference>
<feature type="transmembrane region" description="Helical" evidence="1">
    <location>
        <begin position="6"/>
        <end position="26"/>
    </location>
</feature>
<dbReference type="STRING" id="1798650.A2945_01860"/>
<dbReference type="Proteomes" id="UP000178880">
    <property type="component" value="Unassembled WGS sequence"/>
</dbReference>
<gene>
    <name evidence="2" type="ORF">A2945_01860</name>
</gene>
<name>A0A1G2CEB9_9BACT</name>